<accession>A0AAT9GU17</accession>
<dbReference type="KEGG" id="sjv:SJAV_23620"/>
<proteinExistence type="predicted"/>
<organism evidence="1">
    <name type="scientific">Sulfurisphaera javensis</name>
    <dbReference type="NCBI Taxonomy" id="2049879"/>
    <lineage>
        <taxon>Archaea</taxon>
        <taxon>Thermoproteota</taxon>
        <taxon>Thermoprotei</taxon>
        <taxon>Sulfolobales</taxon>
        <taxon>Sulfolobaceae</taxon>
        <taxon>Sulfurisphaera</taxon>
    </lineage>
</organism>
<reference evidence="1" key="1">
    <citation type="submission" date="2024-03" db="EMBL/GenBank/DDBJ databases">
        <title>Complete genome sequence of Sulfurisphaera javensis strain KD-1.</title>
        <authorList>
            <person name="Sakai H."/>
            <person name="Nur N."/>
            <person name="Suwanto A."/>
            <person name="Kurosawa N."/>
        </authorList>
    </citation>
    <scope>NUCLEOTIDE SEQUENCE</scope>
    <source>
        <strain evidence="1">KD-1</strain>
    </source>
</reference>
<sequence>MKAVYLQITLLLISFSLFILKIPYPIELAIAIPTVIKMIKISRKIRVKRF</sequence>
<dbReference type="AlphaFoldDB" id="A0AAT9GU17"/>
<protein>
    <submittedName>
        <fullName evidence="1">Uncharacterized protein</fullName>
    </submittedName>
</protein>
<evidence type="ECO:0000313" key="1">
    <source>
        <dbReference type="EMBL" id="BFH74418.1"/>
    </source>
</evidence>
<name>A0AAT9GU17_9CREN</name>
<gene>
    <name evidence="1" type="ORF">SJAV_23620</name>
</gene>
<dbReference type="EMBL" id="AP031322">
    <property type="protein sequence ID" value="BFH74418.1"/>
    <property type="molecule type" value="Genomic_DNA"/>
</dbReference>